<dbReference type="InterPro" id="IPR005184">
    <property type="entry name" value="DUF306_Meta_HslJ"/>
</dbReference>
<dbReference type="Proteomes" id="UP000037997">
    <property type="component" value="Unassembled WGS sequence"/>
</dbReference>
<dbReference type="Pfam" id="PF03724">
    <property type="entry name" value="META"/>
    <property type="match status" value="1"/>
</dbReference>
<gene>
    <name evidence="2" type="ORF">HPU229334_08990</name>
</gene>
<dbReference type="InterPro" id="IPR038670">
    <property type="entry name" value="HslJ-like_sf"/>
</dbReference>
<dbReference type="Gene3D" id="2.40.128.270">
    <property type="match status" value="1"/>
</dbReference>
<sequence length="149" mass="17047">MKKIVMGILGFVMFFVGCADKNTDIQSSTTKENIEKVLLSKEKWKIHSYKINGATKVLAFDKENEFFIGFKDEQVFGVAGCNNFFGAYEIKGNEIKFANVGMTRKMCEPKMMEIESDLTQNLLNSTNRLEILEDGKILVFSEKFYLLIQ</sequence>
<proteinExistence type="predicted"/>
<organism evidence="2 3">
    <name type="scientific">Helicobacter pullorum</name>
    <dbReference type="NCBI Taxonomy" id="35818"/>
    <lineage>
        <taxon>Bacteria</taxon>
        <taxon>Pseudomonadati</taxon>
        <taxon>Campylobacterota</taxon>
        <taxon>Epsilonproteobacteria</taxon>
        <taxon>Campylobacterales</taxon>
        <taxon>Helicobacteraceae</taxon>
        <taxon>Helicobacter</taxon>
    </lineage>
</organism>
<dbReference type="PATRIC" id="fig|35818.11.peg.1777"/>
<dbReference type="PROSITE" id="PS51257">
    <property type="entry name" value="PROKAR_LIPOPROTEIN"/>
    <property type="match status" value="1"/>
</dbReference>
<accession>A0A0N1EKA9</accession>
<feature type="domain" description="DUF306" evidence="1">
    <location>
        <begin position="40"/>
        <end position="127"/>
    </location>
</feature>
<evidence type="ECO:0000259" key="1">
    <source>
        <dbReference type="Pfam" id="PF03724"/>
    </source>
</evidence>
<dbReference type="InterPro" id="IPR053147">
    <property type="entry name" value="Hsp_HslJ-like"/>
</dbReference>
<protein>
    <recommendedName>
        <fullName evidence="1">DUF306 domain-containing protein</fullName>
    </recommendedName>
</protein>
<evidence type="ECO:0000313" key="2">
    <source>
        <dbReference type="EMBL" id="KPH55394.1"/>
    </source>
</evidence>
<reference evidence="2 3" key="1">
    <citation type="submission" date="2014-06" db="EMBL/GenBank/DDBJ databases">
        <title>Helicobacter pullorum isolates in fresh chicken meat - phenotypic and genotypic features.</title>
        <authorList>
            <person name="Borges V."/>
            <person name="Santos A."/>
            <person name="Correia C.B."/>
            <person name="Saraiva M."/>
            <person name="Menard A."/>
            <person name="Vieira L."/>
            <person name="Sampaio D.A."/>
            <person name="Gomes J.P."/>
            <person name="Oleastro M."/>
        </authorList>
    </citation>
    <scope>NUCLEOTIDE SEQUENCE [LARGE SCALE GENOMIC DNA]</scope>
    <source>
        <strain evidence="2 3">229334/12</strain>
    </source>
</reference>
<dbReference type="AlphaFoldDB" id="A0A0N1EKA9"/>
<dbReference type="RefSeq" id="WP_054195476.1">
    <property type="nucleotide sequence ID" value="NZ_CASFEB010000002.1"/>
</dbReference>
<dbReference type="STRING" id="35818.HPU229336_03460"/>
<dbReference type="PANTHER" id="PTHR35535:SF1">
    <property type="entry name" value="HEAT SHOCK PROTEIN HSLJ"/>
    <property type="match status" value="1"/>
</dbReference>
<dbReference type="PANTHER" id="PTHR35535">
    <property type="entry name" value="HEAT SHOCK PROTEIN HSLJ"/>
    <property type="match status" value="1"/>
</dbReference>
<evidence type="ECO:0000313" key="3">
    <source>
        <dbReference type="Proteomes" id="UP000037997"/>
    </source>
</evidence>
<comment type="caution">
    <text evidence="2">The sequence shown here is derived from an EMBL/GenBank/DDBJ whole genome shotgun (WGS) entry which is preliminary data.</text>
</comment>
<dbReference type="EMBL" id="JNOC01000044">
    <property type="protein sequence ID" value="KPH55394.1"/>
    <property type="molecule type" value="Genomic_DNA"/>
</dbReference>
<name>A0A0N1EKA9_9HELI</name>